<sequence length="506" mass="56303">MSTPHTLAEAFRILMQRKKHPPKNEGTTDAVDILGIVSNISTSSSAALALVSAPSSRRRHFSHSQIWLTDDSQVNANVTSSGEESLQLFISATFVIYGSSEVARVDQEQIKAGDVLRFNRVALKDSGGTLQFRFSSHDIEPGVNWFRLGHIDGRGSFNENYFDDHCSDSRIPENMRTSKERIVELVNWYNNNNNNNNNNHRMPLLLSTLNTLPTRKRQLSEIQFTAGVLSNIKVKVTQVHSEPAAVVNTYYKSSGRNKKRSRTLPPVAFAIFTDDSGVLIPFIDTSGRFLTNLRSAKNDSDNTTLMMTNVYTEYQSNLRALETSTKEIVLVPTETTSGLLVSDDNNSDRANAETRGFPDFGAMQTQETTHARGREITIVSRMMDLQVNGISLKKSQSAFSTSSVYLETIIENGGRCFRSANIHLDGSNCSGQLSNNTPFVASPDVLKILCGSLDIDELSNDERLCTQSMGFLRSLIQEDVVLKWTLTEEDEKKVTIVKAVLHHIPE</sequence>
<proteinExistence type="predicted"/>
<reference evidence="1" key="1">
    <citation type="submission" date="2021-01" db="EMBL/GenBank/DDBJ databases">
        <authorList>
            <person name="Corre E."/>
            <person name="Pelletier E."/>
            <person name="Niang G."/>
            <person name="Scheremetjew M."/>
            <person name="Finn R."/>
            <person name="Kale V."/>
            <person name="Holt S."/>
            <person name="Cochrane G."/>
            <person name="Meng A."/>
            <person name="Brown T."/>
            <person name="Cohen L."/>
        </authorList>
    </citation>
    <scope>NUCLEOTIDE SEQUENCE</scope>
    <source>
        <strain evidence="1">10249 10 AB</strain>
    </source>
</reference>
<dbReference type="EMBL" id="HBIX01010966">
    <property type="protein sequence ID" value="CAE0715508.1"/>
    <property type="molecule type" value="Transcribed_RNA"/>
</dbReference>
<gene>
    <name evidence="1" type="ORF">PAUS00366_LOCUS8260</name>
</gene>
<accession>A0A7S4AH49</accession>
<evidence type="ECO:0000313" key="1">
    <source>
        <dbReference type="EMBL" id="CAE0715508.1"/>
    </source>
</evidence>
<protein>
    <submittedName>
        <fullName evidence="1">Uncharacterized protein</fullName>
    </submittedName>
</protein>
<organism evidence="1">
    <name type="scientific">Pseudo-nitzschia australis</name>
    <dbReference type="NCBI Taxonomy" id="44445"/>
    <lineage>
        <taxon>Eukaryota</taxon>
        <taxon>Sar</taxon>
        <taxon>Stramenopiles</taxon>
        <taxon>Ochrophyta</taxon>
        <taxon>Bacillariophyta</taxon>
        <taxon>Bacillariophyceae</taxon>
        <taxon>Bacillariophycidae</taxon>
        <taxon>Bacillariales</taxon>
        <taxon>Bacillariaceae</taxon>
        <taxon>Pseudo-nitzschia</taxon>
    </lineage>
</organism>
<dbReference type="AlphaFoldDB" id="A0A7S4AH49"/>
<name>A0A7S4AH49_9STRA</name>